<feature type="compositionally biased region" description="Basic and acidic residues" evidence="1">
    <location>
        <begin position="17"/>
        <end position="29"/>
    </location>
</feature>
<proteinExistence type="predicted"/>
<evidence type="ECO:0000313" key="3">
    <source>
        <dbReference type="Proteomes" id="UP000187012"/>
    </source>
</evidence>
<name>A0A1N7RWD4_9BURK</name>
<dbReference type="EMBL" id="CYGX02000019">
    <property type="protein sequence ID" value="SIT39407.1"/>
    <property type="molecule type" value="Genomic_DNA"/>
</dbReference>
<reference evidence="2 3" key="1">
    <citation type="submission" date="2016-12" db="EMBL/GenBank/DDBJ databases">
        <authorList>
            <person name="Song W.-J."/>
            <person name="Kurnit D.M."/>
        </authorList>
    </citation>
    <scope>NUCLEOTIDE SEQUENCE [LARGE SCALE GENOMIC DNA]</scope>
    <source>
        <strain evidence="2 3">STM7296</strain>
    </source>
</reference>
<accession>A0A1N7RWD4</accession>
<organism evidence="2 3">
    <name type="scientific">Paraburkholderia ribeironis</name>
    <dbReference type="NCBI Taxonomy" id="1247936"/>
    <lineage>
        <taxon>Bacteria</taxon>
        <taxon>Pseudomonadati</taxon>
        <taxon>Pseudomonadota</taxon>
        <taxon>Betaproteobacteria</taxon>
        <taxon>Burkholderiales</taxon>
        <taxon>Burkholderiaceae</taxon>
        <taxon>Paraburkholderia</taxon>
    </lineage>
</organism>
<feature type="compositionally biased region" description="Basic residues" evidence="1">
    <location>
        <begin position="176"/>
        <end position="187"/>
    </location>
</feature>
<gene>
    <name evidence="2" type="ORF">BN2475_190243</name>
</gene>
<dbReference type="AlphaFoldDB" id="A0A1N7RWD4"/>
<feature type="region of interest" description="Disordered" evidence="1">
    <location>
        <begin position="165"/>
        <end position="207"/>
    </location>
</feature>
<evidence type="ECO:0000256" key="1">
    <source>
        <dbReference type="SAM" id="MobiDB-lite"/>
    </source>
</evidence>
<protein>
    <submittedName>
        <fullName evidence="2">Uncharacterized protein</fullName>
    </submittedName>
</protein>
<keyword evidence="3" id="KW-1185">Reference proteome</keyword>
<feature type="compositionally biased region" description="Basic residues" evidence="1">
    <location>
        <begin position="1"/>
        <end position="10"/>
    </location>
</feature>
<dbReference type="Proteomes" id="UP000187012">
    <property type="component" value="Unassembled WGS sequence"/>
</dbReference>
<evidence type="ECO:0000313" key="2">
    <source>
        <dbReference type="EMBL" id="SIT39407.1"/>
    </source>
</evidence>
<feature type="region of interest" description="Disordered" evidence="1">
    <location>
        <begin position="1"/>
        <end position="29"/>
    </location>
</feature>
<sequence length="233" mass="26938">MAPRRLHRGSRPGTTMEKNDAKTNLHNEDDRCARFRRPCPRRLHNDRSEPRHSLDQCIQASVDRRQRRRHLVATFHDREGFARAGLEGAWRARIPIGLTGGLHRRRSVRRRRAARRRQYRRLLQHRFRFARPAGRCAVEGPHLPVHDAGLAGQIPQCGRLVGRRRRIGRAGDGRRERRRGHDHRHRAGPGLRIDQCRPDGRSVATGHQGVAPEDLMRYPLADLLGVRLIRPLS</sequence>